<protein>
    <recommendedName>
        <fullName evidence="1">HTH luxR-type domain-containing protein</fullName>
    </recommendedName>
</protein>
<dbReference type="InterPro" id="IPR036388">
    <property type="entry name" value="WH-like_DNA-bd_sf"/>
</dbReference>
<sequence length="224" mass="23854">MRHGEAADFVTLRGEEELVRRAGDLFASAREEFLCGAADLVTWSGGVNAAFADGKRPPLRPGHHDGLAMRKVYTRRALGDPHSERRLAAIAASGAQVRISTAPLAREAIVVDRRVAILAGSEARGPRTYTVVRAADVVDGIHSLLYATWEAAEDVADCLGAAALPELDEEARSVLGALSAGLTDEAAARRLGMSLRTYRRRVAALMAAVGATSRFQAGVRVRGR</sequence>
<keyword evidence="3" id="KW-1185">Reference proteome</keyword>
<reference evidence="2 3" key="1">
    <citation type="submission" date="2017-05" db="EMBL/GenBank/DDBJ databases">
        <title>Streptomyces alboflavus Genome sequencing and assembly.</title>
        <authorList>
            <person name="Wang Y."/>
            <person name="Du B."/>
            <person name="Ding Y."/>
            <person name="Liu H."/>
            <person name="Hou Q."/>
            <person name="Liu K."/>
            <person name="Wang C."/>
            <person name="Yao L."/>
        </authorList>
    </citation>
    <scope>NUCLEOTIDE SEQUENCE [LARGE SCALE GENOMIC DNA]</scope>
    <source>
        <strain evidence="2 3">MDJK44</strain>
    </source>
</reference>
<dbReference type="InterPro" id="IPR000792">
    <property type="entry name" value="Tscrpt_reg_LuxR_C"/>
</dbReference>
<dbReference type="InterPro" id="IPR051797">
    <property type="entry name" value="TrmB-like"/>
</dbReference>
<dbReference type="eggNOG" id="COG2197">
    <property type="taxonomic scope" value="Bacteria"/>
</dbReference>
<dbReference type="RefSeq" id="WP_087886352.1">
    <property type="nucleotide sequence ID" value="NZ_CP021748.1"/>
</dbReference>
<dbReference type="PANTHER" id="PTHR34293">
    <property type="entry name" value="HTH-TYPE TRANSCRIPTIONAL REGULATOR TRMBL2"/>
    <property type="match status" value="1"/>
</dbReference>
<dbReference type="GO" id="GO:0003677">
    <property type="term" value="F:DNA binding"/>
    <property type="evidence" value="ECO:0007669"/>
    <property type="project" value="InterPro"/>
</dbReference>
<dbReference type="Proteomes" id="UP000195880">
    <property type="component" value="Chromosome"/>
</dbReference>
<dbReference type="SUPFAM" id="SSF46894">
    <property type="entry name" value="C-terminal effector domain of the bipartite response regulators"/>
    <property type="match status" value="1"/>
</dbReference>
<dbReference type="OrthoDB" id="4266042at2"/>
<name>A0A1Z1WLW9_9ACTN</name>
<accession>A0A1Z1WLW9</accession>
<dbReference type="PANTHER" id="PTHR34293:SF1">
    <property type="entry name" value="HTH-TYPE TRANSCRIPTIONAL REGULATOR TRMBL2"/>
    <property type="match status" value="1"/>
</dbReference>
<dbReference type="STRING" id="67267.GCA_000716675_03130"/>
<dbReference type="KEGG" id="salf:SMD44_06860"/>
<dbReference type="GO" id="GO:0006355">
    <property type="term" value="P:regulation of DNA-templated transcription"/>
    <property type="evidence" value="ECO:0007669"/>
    <property type="project" value="InterPro"/>
</dbReference>
<organism evidence="2 3">
    <name type="scientific">Streptomyces alboflavus</name>
    <dbReference type="NCBI Taxonomy" id="67267"/>
    <lineage>
        <taxon>Bacteria</taxon>
        <taxon>Bacillati</taxon>
        <taxon>Actinomycetota</taxon>
        <taxon>Actinomycetes</taxon>
        <taxon>Kitasatosporales</taxon>
        <taxon>Streptomycetaceae</taxon>
        <taxon>Streptomyces</taxon>
    </lineage>
</organism>
<evidence type="ECO:0000313" key="3">
    <source>
        <dbReference type="Proteomes" id="UP000195880"/>
    </source>
</evidence>
<proteinExistence type="predicted"/>
<dbReference type="EMBL" id="CP021748">
    <property type="protein sequence ID" value="ARX87379.1"/>
    <property type="molecule type" value="Genomic_DNA"/>
</dbReference>
<evidence type="ECO:0000313" key="2">
    <source>
        <dbReference type="EMBL" id="ARX87379.1"/>
    </source>
</evidence>
<evidence type="ECO:0000259" key="1">
    <source>
        <dbReference type="SMART" id="SM00421"/>
    </source>
</evidence>
<feature type="domain" description="HTH luxR-type" evidence="1">
    <location>
        <begin position="164"/>
        <end position="221"/>
    </location>
</feature>
<gene>
    <name evidence="2" type="ORF">SMD44_06860</name>
</gene>
<dbReference type="AlphaFoldDB" id="A0A1Z1WLW9"/>
<dbReference type="SMART" id="SM00421">
    <property type="entry name" value="HTH_LUXR"/>
    <property type="match status" value="1"/>
</dbReference>
<dbReference type="Gene3D" id="1.10.10.10">
    <property type="entry name" value="Winged helix-like DNA-binding domain superfamily/Winged helix DNA-binding domain"/>
    <property type="match status" value="1"/>
</dbReference>
<dbReference type="InterPro" id="IPR016032">
    <property type="entry name" value="Sig_transdc_resp-reg_C-effctor"/>
</dbReference>